<protein>
    <submittedName>
        <fullName evidence="1">Uncharacterized protein</fullName>
    </submittedName>
</protein>
<evidence type="ECO:0000313" key="1">
    <source>
        <dbReference type="EMBL" id="MFH5231900.1"/>
    </source>
</evidence>
<dbReference type="Proteomes" id="UP001609176">
    <property type="component" value="Unassembled WGS sequence"/>
</dbReference>
<keyword evidence="4" id="KW-1185">Reference proteome</keyword>
<dbReference type="RefSeq" id="WP_395124274.1">
    <property type="nucleotide sequence ID" value="NZ_JBIMSN010000126.1"/>
</dbReference>
<reference evidence="3 4" key="1">
    <citation type="submission" date="2024-10" db="EMBL/GenBank/DDBJ databases">
        <authorList>
            <person name="Riesco R."/>
        </authorList>
    </citation>
    <scope>NUCLEOTIDE SEQUENCE [LARGE SCALE GENOMIC DNA]</scope>
    <source>
        <strain evidence="2 3">NCIMB 15448</strain>
        <strain evidence="1 4">NCIMB 15450</strain>
    </source>
</reference>
<dbReference type="EMBL" id="JBIMSN010000126">
    <property type="protein sequence ID" value="MFH5231900.1"/>
    <property type="molecule type" value="Genomic_DNA"/>
</dbReference>
<gene>
    <name evidence="2" type="ORF">ACHIPV_10260</name>
    <name evidence="1" type="ORF">ACHIRB_25505</name>
</gene>
<dbReference type="EMBL" id="JBIMSP010000012">
    <property type="protein sequence ID" value="MFH5242265.1"/>
    <property type="molecule type" value="Genomic_DNA"/>
</dbReference>
<organism evidence="1 4">
    <name type="scientific">Antrihabitans spumae</name>
    <dbReference type="NCBI Taxonomy" id="3373370"/>
    <lineage>
        <taxon>Bacteria</taxon>
        <taxon>Bacillati</taxon>
        <taxon>Actinomycetota</taxon>
        <taxon>Actinomycetes</taxon>
        <taxon>Mycobacteriales</taxon>
        <taxon>Nocardiaceae</taxon>
        <taxon>Antrihabitans</taxon>
    </lineage>
</organism>
<sequence length="103" mass="10953">MTVKDTPKNQGLGRILACVYTIAAAREDATPEQLDRLRTDVVPTVKANLKKGGNLTLVYRAIRDVMPAGWTPTGQWATAIANPLQPIAGAAQVRGLDVGTLLS</sequence>
<accession>A0ABW7KF86</accession>
<evidence type="ECO:0000313" key="2">
    <source>
        <dbReference type="EMBL" id="MFH5242265.1"/>
    </source>
</evidence>
<name>A0ABW7KF86_9NOCA</name>
<proteinExistence type="predicted"/>
<evidence type="ECO:0000313" key="4">
    <source>
        <dbReference type="Proteomes" id="UP001609219"/>
    </source>
</evidence>
<comment type="caution">
    <text evidence="1">The sequence shown here is derived from an EMBL/GenBank/DDBJ whole genome shotgun (WGS) entry which is preliminary data.</text>
</comment>
<dbReference type="Proteomes" id="UP001609219">
    <property type="component" value="Unassembled WGS sequence"/>
</dbReference>
<evidence type="ECO:0000313" key="3">
    <source>
        <dbReference type="Proteomes" id="UP001609176"/>
    </source>
</evidence>